<keyword evidence="3 5" id="KW-0378">Hydrolase</keyword>
<dbReference type="Gene3D" id="3.30.750.44">
    <property type="match status" value="1"/>
</dbReference>
<dbReference type="PANTHER" id="PTHR32060:SF30">
    <property type="entry name" value="CARBOXY-TERMINAL PROCESSING PROTEASE CTPA"/>
    <property type="match status" value="1"/>
</dbReference>
<evidence type="ECO:0000256" key="6">
    <source>
        <dbReference type="SAM" id="Coils"/>
    </source>
</evidence>
<reference evidence="10" key="1">
    <citation type="journal article" date="2019" name="Int. J. Syst. Evol. Microbiol.">
        <title>The Global Catalogue of Microorganisms (GCM) 10K type strain sequencing project: providing services to taxonomists for standard genome sequencing and annotation.</title>
        <authorList>
            <consortium name="The Broad Institute Genomics Platform"/>
            <consortium name="The Broad Institute Genome Sequencing Center for Infectious Disease"/>
            <person name="Wu L."/>
            <person name="Ma J."/>
        </authorList>
    </citation>
    <scope>NUCLEOTIDE SEQUENCE [LARGE SCALE GENOMIC DNA]</scope>
    <source>
        <strain evidence="10">CGMCC 1.12479</strain>
    </source>
</reference>
<dbReference type="InterPro" id="IPR001478">
    <property type="entry name" value="PDZ"/>
</dbReference>
<evidence type="ECO:0000256" key="1">
    <source>
        <dbReference type="ARBA" id="ARBA00009179"/>
    </source>
</evidence>
<dbReference type="NCBIfam" id="TIGR00225">
    <property type="entry name" value="prc"/>
    <property type="match status" value="1"/>
</dbReference>
<organism evidence="9 10">
    <name type="scientific">Belliella aquatica</name>
    <dbReference type="NCBI Taxonomy" id="1323734"/>
    <lineage>
        <taxon>Bacteria</taxon>
        <taxon>Pseudomonadati</taxon>
        <taxon>Bacteroidota</taxon>
        <taxon>Cytophagia</taxon>
        <taxon>Cytophagales</taxon>
        <taxon>Cyclobacteriaceae</taxon>
        <taxon>Belliella</taxon>
    </lineage>
</organism>
<evidence type="ECO:0000256" key="2">
    <source>
        <dbReference type="ARBA" id="ARBA00022670"/>
    </source>
</evidence>
<dbReference type="Pfam" id="PF03572">
    <property type="entry name" value="Peptidase_S41"/>
    <property type="match status" value="1"/>
</dbReference>
<dbReference type="CDD" id="cd07560">
    <property type="entry name" value="Peptidase_S41_CPP"/>
    <property type="match status" value="1"/>
</dbReference>
<proteinExistence type="inferred from homology"/>
<keyword evidence="6" id="KW-0175">Coiled coil</keyword>
<evidence type="ECO:0000256" key="3">
    <source>
        <dbReference type="ARBA" id="ARBA00022801"/>
    </source>
</evidence>
<dbReference type="InterPro" id="IPR029045">
    <property type="entry name" value="ClpP/crotonase-like_dom_sf"/>
</dbReference>
<evidence type="ECO:0000313" key="9">
    <source>
        <dbReference type="EMBL" id="GGC44248.1"/>
    </source>
</evidence>
<dbReference type="InterPro" id="IPR041489">
    <property type="entry name" value="PDZ_6"/>
</dbReference>
<evidence type="ECO:0000259" key="8">
    <source>
        <dbReference type="SMART" id="SM00245"/>
    </source>
</evidence>
<dbReference type="Pfam" id="PF17820">
    <property type="entry name" value="PDZ_6"/>
    <property type="match status" value="1"/>
</dbReference>
<keyword evidence="4 5" id="KW-0720">Serine protease</keyword>
<dbReference type="SMART" id="SM00245">
    <property type="entry name" value="TSPc"/>
    <property type="match status" value="1"/>
</dbReference>
<dbReference type="Proteomes" id="UP000635885">
    <property type="component" value="Unassembled WGS sequence"/>
</dbReference>
<dbReference type="SMART" id="SM00228">
    <property type="entry name" value="PDZ"/>
    <property type="match status" value="1"/>
</dbReference>
<dbReference type="CDD" id="cd06782">
    <property type="entry name" value="cpPDZ_CPP-like"/>
    <property type="match status" value="1"/>
</dbReference>
<gene>
    <name evidence="9" type="ORF">GCM10010993_23450</name>
</gene>
<dbReference type="PANTHER" id="PTHR32060">
    <property type="entry name" value="TAIL-SPECIFIC PROTEASE"/>
    <property type="match status" value="1"/>
</dbReference>
<dbReference type="RefSeq" id="WP_188443116.1">
    <property type="nucleotide sequence ID" value="NZ_BMFD01000008.1"/>
</dbReference>
<evidence type="ECO:0000256" key="4">
    <source>
        <dbReference type="ARBA" id="ARBA00022825"/>
    </source>
</evidence>
<keyword evidence="10" id="KW-1185">Reference proteome</keyword>
<feature type="domain" description="PDZ" evidence="7">
    <location>
        <begin position="99"/>
        <end position="170"/>
    </location>
</feature>
<name>A0ABQ1MSW9_9BACT</name>
<feature type="domain" description="Tail specific protease" evidence="8">
    <location>
        <begin position="170"/>
        <end position="357"/>
    </location>
</feature>
<dbReference type="Gene3D" id="3.90.226.10">
    <property type="entry name" value="2-enoyl-CoA Hydratase, Chain A, domain 1"/>
    <property type="match status" value="1"/>
</dbReference>
<comment type="similarity">
    <text evidence="1 5">Belongs to the peptidase S41A family.</text>
</comment>
<dbReference type="EMBL" id="BMFD01000008">
    <property type="protein sequence ID" value="GGC44248.1"/>
    <property type="molecule type" value="Genomic_DNA"/>
</dbReference>
<evidence type="ECO:0000259" key="7">
    <source>
        <dbReference type="SMART" id="SM00228"/>
    </source>
</evidence>
<comment type="caution">
    <text evidence="9">The sequence shown here is derived from an EMBL/GenBank/DDBJ whole genome shotgun (WGS) entry which is preliminary data.</text>
</comment>
<dbReference type="InterPro" id="IPR036034">
    <property type="entry name" value="PDZ_sf"/>
</dbReference>
<accession>A0ABQ1MSW9</accession>
<dbReference type="InterPro" id="IPR005151">
    <property type="entry name" value="Tail-specific_protease"/>
</dbReference>
<dbReference type="Gene3D" id="2.30.42.10">
    <property type="match status" value="1"/>
</dbReference>
<feature type="coiled-coil region" evidence="6">
    <location>
        <begin position="467"/>
        <end position="494"/>
    </location>
</feature>
<protein>
    <submittedName>
        <fullName evidence="9">Peptidase S41</fullName>
    </submittedName>
</protein>
<evidence type="ECO:0000313" key="10">
    <source>
        <dbReference type="Proteomes" id="UP000635885"/>
    </source>
</evidence>
<sequence>MINKFKNKTLIGLVAFVLVSGLMLSFTLKNDKLFTIAKNLDIFASLVRELDSYYVDEIDAEELVTVGINAMLEELDPYTEYIPEENADDFRLLTTGEYAGVGALIGNRTGKNMVLMPYKGFPAQAAGLRIGDEFLKVDSVNVQEKETADISALLKGPANTSVTVQFKRGDDTLSVDLIRKKIVISNVPYYGKVDNQTGYIKLTDFTTNAAADVRKALLDLKSQGITRLILDVRDNPGGILKEAVEIVNLFIPKGKEVVRTIGKLESVNSVYKTTKSPVDKDIPLVVLINERSASASEIVAGALQDYDRAILIGKKTFGKGLVQTSIPLSYNSQVKVTTAKYYIPSGRCIQAIDYSKKDIAGNGSSIPDSLRNEFKTKNGRIVLDGAGIEPDTKTENKTYAPITYSLVARNHIFDFGNKFFIENKEIASPREFEVSDEIYEDFVAWLEGKEYDYTTFVEKSIEDLEKYAEKEKYYEDIKNQIEDLKKKVTHSKEQDLITFKDEVKEALEDELISRYYYQEGVIEASLKNDPDIEQSLKVLASPLEIKNILTASTKKK</sequence>
<dbReference type="InterPro" id="IPR004447">
    <property type="entry name" value="Peptidase_S41A"/>
</dbReference>
<dbReference type="SUPFAM" id="SSF50156">
    <property type="entry name" value="PDZ domain-like"/>
    <property type="match status" value="1"/>
</dbReference>
<evidence type="ECO:0000256" key="5">
    <source>
        <dbReference type="RuleBase" id="RU004404"/>
    </source>
</evidence>
<keyword evidence="2 5" id="KW-0645">Protease</keyword>
<dbReference type="SUPFAM" id="SSF52096">
    <property type="entry name" value="ClpP/crotonase"/>
    <property type="match status" value="1"/>
</dbReference>